<name>A0A0B5IZW3_9VIRU</name>
<sequence>MGESAQCETTTKERAGPMNLADDTDGDHDDLYEDVLAPPATDEPSYLAALPPELASLVVTDVARSDIAALERLARAVPAMAAIAATTPIRLAWAPTAPTVRLPEAMRLARALGARGIDDAAPLARRCVLLAYLDWVAAGVPLDAPAAAMAARALIASARGMDEAGLVRLIVGPRGDGGGQACRMVAGPIAVPVLGLGAPFEPRASGPCLDRIIHPIDPATMDRLVEVSLAGGGIDGRAVSRWMDDATDVRARERCPGAFIAAPAAMPRFSDLFAVDGARILLGSGGDSNYYLAGRLRPRW</sequence>
<dbReference type="GeneID" id="23463425"/>
<evidence type="ECO:0000313" key="3">
    <source>
        <dbReference type="Proteomes" id="UP000202511"/>
    </source>
</evidence>
<dbReference type="Proteomes" id="UP000202511">
    <property type="component" value="Segment"/>
</dbReference>
<evidence type="ECO:0000256" key="1">
    <source>
        <dbReference type="SAM" id="MobiDB-lite"/>
    </source>
</evidence>
<dbReference type="EMBL" id="KP136319">
    <property type="protein sequence ID" value="AJF98508.1"/>
    <property type="molecule type" value="Genomic_DNA"/>
</dbReference>
<dbReference type="RefSeq" id="YP_009120743.1">
    <property type="nucleotide sequence ID" value="NC_026440.1"/>
</dbReference>
<protein>
    <submittedName>
        <fullName evidence="2">Uncharacterized protein</fullName>
    </submittedName>
</protein>
<proteinExistence type="predicted"/>
<dbReference type="KEGG" id="vg:23463425"/>
<evidence type="ECO:0000313" key="2">
    <source>
        <dbReference type="EMBL" id="AJF98508.1"/>
    </source>
</evidence>
<organism evidence="2 3">
    <name type="scientific">Pandoravirus inopinatum</name>
    <dbReference type="NCBI Taxonomy" id="1605721"/>
    <lineage>
        <taxon>Viruses</taxon>
        <taxon>Pandoravirus</taxon>
    </lineage>
</organism>
<accession>A0A0B5IZW3</accession>
<reference evidence="2 3" key="1">
    <citation type="journal article" date="2015" name="Parasitol. Res.">
        <title>Viruses in close associations with free-living amoebae.</title>
        <authorList>
            <person name="Scheid P."/>
        </authorList>
    </citation>
    <scope>NUCLEOTIDE SEQUENCE [LARGE SCALE GENOMIC DNA]</scope>
    <source>
        <strain evidence="2">KlaHel</strain>
    </source>
</reference>
<feature type="region of interest" description="Disordered" evidence="1">
    <location>
        <begin position="1"/>
        <end position="28"/>
    </location>
</feature>